<feature type="compositionally biased region" description="Low complexity" evidence="1">
    <location>
        <begin position="35"/>
        <end position="66"/>
    </location>
</feature>
<dbReference type="InterPro" id="IPR000801">
    <property type="entry name" value="Esterase-like"/>
</dbReference>
<dbReference type="PROSITE" id="PS51257">
    <property type="entry name" value="PROKAR_LIPOPROTEIN"/>
    <property type="match status" value="1"/>
</dbReference>
<gene>
    <name evidence="3" type="ORF">WMO14_07365</name>
</gene>
<evidence type="ECO:0000313" key="4">
    <source>
        <dbReference type="Proteomes" id="UP001442364"/>
    </source>
</evidence>
<accession>A0ABV1BVC3</accession>
<evidence type="ECO:0000256" key="1">
    <source>
        <dbReference type="SAM" id="MobiDB-lite"/>
    </source>
</evidence>
<keyword evidence="4" id="KW-1185">Reference proteome</keyword>
<dbReference type="InterPro" id="IPR050583">
    <property type="entry name" value="Mycobacterial_A85_antigen"/>
</dbReference>
<dbReference type="GO" id="GO:0016787">
    <property type="term" value="F:hydrolase activity"/>
    <property type="evidence" value="ECO:0007669"/>
    <property type="project" value="UniProtKB-KW"/>
</dbReference>
<organism evidence="3 4">
    <name type="scientific">[Lactobacillus] rogosae</name>
    <dbReference type="NCBI Taxonomy" id="706562"/>
    <lineage>
        <taxon>Bacteria</taxon>
        <taxon>Bacillati</taxon>
        <taxon>Bacillota</taxon>
        <taxon>Clostridia</taxon>
        <taxon>Lachnospirales</taxon>
        <taxon>Lachnospiraceae</taxon>
        <taxon>Lachnospira</taxon>
    </lineage>
</organism>
<comment type="caution">
    <text evidence="3">The sequence shown here is derived from an EMBL/GenBank/DDBJ whole genome shotgun (WGS) entry which is preliminary data.</text>
</comment>
<keyword evidence="2" id="KW-0732">Signal</keyword>
<name>A0ABV1BVC3_9FIRM</name>
<dbReference type="Proteomes" id="UP001442364">
    <property type="component" value="Unassembled WGS sequence"/>
</dbReference>
<dbReference type="InterPro" id="IPR029058">
    <property type="entry name" value="AB_hydrolase_fold"/>
</dbReference>
<dbReference type="Pfam" id="PF00756">
    <property type="entry name" value="Esterase"/>
    <property type="match status" value="1"/>
</dbReference>
<dbReference type="PANTHER" id="PTHR48098">
    <property type="entry name" value="ENTEROCHELIN ESTERASE-RELATED"/>
    <property type="match status" value="1"/>
</dbReference>
<proteinExistence type="predicted"/>
<feature type="region of interest" description="Disordered" evidence="1">
    <location>
        <begin position="34"/>
        <end position="79"/>
    </location>
</feature>
<dbReference type="PANTHER" id="PTHR48098:SF1">
    <property type="entry name" value="DIACYLGLYCEROL ACYLTRANSFERASE_MYCOLYLTRANSFERASE AG85A"/>
    <property type="match status" value="1"/>
</dbReference>
<dbReference type="EMBL" id="JBBMER010000004">
    <property type="protein sequence ID" value="MEQ2379696.1"/>
    <property type="molecule type" value="Genomic_DNA"/>
</dbReference>
<dbReference type="SUPFAM" id="SSF53474">
    <property type="entry name" value="alpha/beta-Hydrolases"/>
    <property type="match status" value="1"/>
</dbReference>
<keyword evidence="3" id="KW-0378">Hydrolase</keyword>
<feature type="chain" id="PRO_5047300659" evidence="2">
    <location>
        <begin position="27"/>
        <end position="359"/>
    </location>
</feature>
<dbReference type="RefSeq" id="WP_349153589.1">
    <property type="nucleotide sequence ID" value="NZ_JBBMER010000004.1"/>
</dbReference>
<evidence type="ECO:0000313" key="3">
    <source>
        <dbReference type="EMBL" id="MEQ2379696.1"/>
    </source>
</evidence>
<evidence type="ECO:0000256" key="2">
    <source>
        <dbReference type="SAM" id="SignalP"/>
    </source>
</evidence>
<reference evidence="3 4" key="1">
    <citation type="submission" date="2024-03" db="EMBL/GenBank/DDBJ databases">
        <title>Human intestinal bacterial collection.</title>
        <authorList>
            <person name="Pauvert C."/>
            <person name="Hitch T.C.A."/>
            <person name="Clavel T."/>
        </authorList>
    </citation>
    <scope>NUCLEOTIDE SEQUENCE [LARGE SCALE GENOMIC DNA]</scope>
    <source>
        <strain evidence="3 4">CLA-AA-H255</strain>
    </source>
</reference>
<dbReference type="Gene3D" id="3.40.50.1820">
    <property type="entry name" value="alpha/beta hydrolase"/>
    <property type="match status" value="1"/>
</dbReference>
<protein>
    <submittedName>
        <fullName evidence="3">Alpha/beta hydrolase-fold protein</fullName>
    </submittedName>
</protein>
<sequence length="359" mass="39806">MRRNNIRKTEALIMAFALSASLLLTGCGNSTGSKNTASNNASIVSSSNSVDNNNGSSGNKNTNGDSVNENNSTTDEAGVNHDYPVMLFSYDKNDTNYEEPEAFNSEHLGGNYGEIEKIEYYSPTTNAARNANVYLPYGYDKSKSYPVVYLLHGMSGTYEDYRVLGARPTAQNIVYEYNRNDMILVSFTVFTDVDGKQESDYGFSDLTARYDACENDVINALIPYINSHYSTKIGREYTGIAGYSLGGREALYLCFAHPDIFGYVGAFEPVGGVVNTGSGETLYGNRGYLLPELVKESGEAPLLTLIVTGDEDPYCRVSSENYSRYMTEHSIDHIFYYRHGGHEAGVWNNGLYNFLRRIF</sequence>
<feature type="signal peptide" evidence="2">
    <location>
        <begin position="1"/>
        <end position="26"/>
    </location>
</feature>